<dbReference type="Proteomes" id="UP000037460">
    <property type="component" value="Unassembled WGS sequence"/>
</dbReference>
<dbReference type="EMBL" id="JWZX01001716">
    <property type="protein sequence ID" value="KOO32646.1"/>
    <property type="molecule type" value="Genomic_DNA"/>
</dbReference>
<accession>A0A0M0K192</accession>
<evidence type="ECO:0000313" key="2">
    <source>
        <dbReference type="Proteomes" id="UP000037460"/>
    </source>
</evidence>
<proteinExistence type="predicted"/>
<organism evidence="1 2">
    <name type="scientific">Chrysochromulina tobinii</name>
    <dbReference type="NCBI Taxonomy" id="1460289"/>
    <lineage>
        <taxon>Eukaryota</taxon>
        <taxon>Haptista</taxon>
        <taxon>Haptophyta</taxon>
        <taxon>Prymnesiophyceae</taxon>
        <taxon>Prymnesiales</taxon>
        <taxon>Chrysochromulinaceae</taxon>
        <taxon>Chrysochromulina</taxon>
    </lineage>
</organism>
<sequence>RKRQREYQLAHRKKTKEEKAAAQNELTVLRNERALMFQSLISALPVAERPAGMESFSLVQMTQLVAGKLILSRGAGPSVTGSAPGPPPAHDPVLGNWPIIVRVDLTALLKTIKEDLPLALLLQVAYDELKQVKLDKDTKGDIDITSDTTNEVIVQRFCAELKKLLGIPADDDSRCKLAAGVLKINSQGAIGVYVQSRLTKAHGHFMGVLNLLIGGTKLWKLWKPGPHPREHERVEDACINQREGELLWLPPGWYHEVFTTGISYMTSSPYRYVNTQSGVAHSMTCWHVP</sequence>
<gene>
    <name evidence="1" type="ORF">Ctob_016152</name>
</gene>
<keyword evidence="2" id="KW-1185">Reference proteome</keyword>
<feature type="non-terminal residue" evidence="1">
    <location>
        <position position="289"/>
    </location>
</feature>
<dbReference type="OrthoDB" id="415358at2759"/>
<feature type="non-terminal residue" evidence="1">
    <location>
        <position position="1"/>
    </location>
</feature>
<reference evidence="2" key="1">
    <citation type="journal article" date="2015" name="PLoS Genet.">
        <title>Genome Sequence and Transcriptome Analyses of Chrysochromulina tobin: Metabolic Tools for Enhanced Algal Fitness in the Prominent Order Prymnesiales (Haptophyceae).</title>
        <authorList>
            <person name="Hovde B.T."/>
            <person name="Deodato C.R."/>
            <person name="Hunsperger H.M."/>
            <person name="Ryken S.A."/>
            <person name="Yost W."/>
            <person name="Jha R.K."/>
            <person name="Patterson J."/>
            <person name="Monnat R.J. Jr."/>
            <person name="Barlow S.B."/>
            <person name="Starkenburg S.R."/>
            <person name="Cattolico R.A."/>
        </authorList>
    </citation>
    <scope>NUCLEOTIDE SEQUENCE</scope>
    <source>
        <strain evidence="2">CCMP291</strain>
    </source>
</reference>
<evidence type="ECO:0000313" key="1">
    <source>
        <dbReference type="EMBL" id="KOO32646.1"/>
    </source>
</evidence>
<dbReference type="Gene3D" id="2.60.120.650">
    <property type="entry name" value="Cupin"/>
    <property type="match status" value="1"/>
</dbReference>
<dbReference type="AlphaFoldDB" id="A0A0M0K192"/>
<name>A0A0M0K192_9EUKA</name>
<comment type="caution">
    <text evidence="1">The sequence shown here is derived from an EMBL/GenBank/DDBJ whole genome shotgun (WGS) entry which is preliminary data.</text>
</comment>
<dbReference type="SUPFAM" id="SSF51197">
    <property type="entry name" value="Clavaminate synthase-like"/>
    <property type="match status" value="1"/>
</dbReference>
<protein>
    <recommendedName>
        <fullName evidence="3">JmjC domain-containing protein</fullName>
    </recommendedName>
</protein>
<evidence type="ECO:0008006" key="3">
    <source>
        <dbReference type="Google" id="ProtNLM"/>
    </source>
</evidence>